<proteinExistence type="predicted"/>
<dbReference type="EMBL" id="JABSTV010001249">
    <property type="protein sequence ID" value="KAH7962274.1"/>
    <property type="molecule type" value="Genomic_DNA"/>
</dbReference>
<name>A0A9D4Q0R4_RHISA</name>
<keyword evidence="1" id="KW-1133">Transmembrane helix</keyword>
<sequence>MVGIGWRLPLRFFCSYQPLICGLSLQVVLVIVVGSLLPSLGLRVQPPAVKSIGDIFREGGFREDFAGAARMNKFALAFRIVNNIVCG</sequence>
<organism evidence="2 3">
    <name type="scientific">Rhipicephalus sanguineus</name>
    <name type="common">Brown dog tick</name>
    <name type="synonym">Ixodes sanguineus</name>
    <dbReference type="NCBI Taxonomy" id="34632"/>
    <lineage>
        <taxon>Eukaryota</taxon>
        <taxon>Metazoa</taxon>
        <taxon>Ecdysozoa</taxon>
        <taxon>Arthropoda</taxon>
        <taxon>Chelicerata</taxon>
        <taxon>Arachnida</taxon>
        <taxon>Acari</taxon>
        <taxon>Parasitiformes</taxon>
        <taxon>Ixodida</taxon>
        <taxon>Ixodoidea</taxon>
        <taxon>Ixodidae</taxon>
        <taxon>Rhipicephalinae</taxon>
        <taxon>Rhipicephalus</taxon>
        <taxon>Rhipicephalus</taxon>
    </lineage>
</organism>
<keyword evidence="1" id="KW-0472">Membrane</keyword>
<evidence type="ECO:0000313" key="2">
    <source>
        <dbReference type="EMBL" id="KAH7962274.1"/>
    </source>
</evidence>
<reference evidence="2" key="1">
    <citation type="journal article" date="2020" name="Cell">
        <title>Large-Scale Comparative Analyses of Tick Genomes Elucidate Their Genetic Diversity and Vector Capacities.</title>
        <authorList>
            <consortium name="Tick Genome and Microbiome Consortium (TIGMIC)"/>
            <person name="Jia N."/>
            <person name="Wang J."/>
            <person name="Shi W."/>
            <person name="Du L."/>
            <person name="Sun Y."/>
            <person name="Zhan W."/>
            <person name="Jiang J.F."/>
            <person name="Wang Q."/>
            <person name="Zhang B."/>
            <person name="Ji P."/>
            <person name="Bell-Sakyi L."/>
            <person name="Cui X.M."/>
            <person name="Yuan T.T."/>
            <person name="Jiang B.G."/>
            <person name="Yang W.F."/>
            <person name="Lam T.T."/>
            <person name="Chang Q.C."/>
            <person name="Ding S.J."/>
            <person name="Wang X.J."/>
            <person name="Zhu J.G."/>
            <person name="Ruan X.D."/>
            <person name="Zhao L."/>
            <person name="Wei J.T."/>
            <person name="Ye R.Z."/>
            <person name="Que T.C."/>
            <person name="Du C.H."/>
            <person name="Zhou Y.H."/>
            <person name="Cheng J.X."/>
            <person name="Dai P.F."/>
            <person name="Guo W.B."/>
            <person name="Han X.H."/>
            <person name="Huang E.J."/>
            <person name="Li L.F."/>
            <person name="Wei W."/>
            <person name="Gao Y.C."/>
            <person name="Liu J.Z."/>
            <person name="Shao H.Z."/>
            <person name="Wang X."/>
            <person name="Wang C.C."/>
            <person name="Yang T.C."/>
            <person name="Huo Q.B."/>
            <person name="Li W."/>
            <person name="Chen H.Y."/>
            <person name="Chen S.E."/>
            <person name="Zhou L.G."/>
            <person name="Ni X.B."/>
            <person name="Tian J.H."/>
            <person name="Sheng Y."/>
            <person name="Liu T."/>
            <person name="Pan Y.S."/>
            <person name="Xia L.Y."/>
            <person name="Li J."/>
            <person name="Zhao F."/>
            <person name="Cao W.C."/>
        </authorList>
    </citation>
    <scope>NUCLEOTIDE SEQUENCE</scope>
    <source>
        <strain evidence="2">Rsan-2018</strain>
    </source>
</reference>
<dbReference type="AlphaFoldDB" id="A0A9D4Q0R4"/>
<evidence type="ECO:0000256" key="1">
    <source>
        <dbReference type="SAM" id="Phobius"/>
    </source>
</evidence>
<keyword evidence="1" id="KW-0812">Transmembrane</keyword>
<protein>
    <submittedName>
        <fullName evidence="2">Uncharacterized protein</fullName>
    </submittedName>
</protein>
<feature type="transmembrane region" description="Helical" evidence="1">
    <location>
        <begin position="16"/>
        <end position="37"/>
    </location>
</feature>
<accession>A0A9D4Q0R4</accession>
<reference evidence="2" key="2">
    <citation type="submission" date="2021-09" db="EMBL/GenBank/DDBJ databases">
        <authorList>
            <person name="Jia N."/>
            <person name="Wang J."/>
            <person name="Shi W."/>
            <person name="Du L."/>
            <person name="Sun Y."/>
            <person name="Zhan W."/>
            <person name="Jiang J."/>
            <person name="Wang Q."/>
            <person name="Zhang B."/>
            <person name="Ji P."/>
            <person name="Sakyi L.B."/>
            <person name="Cui X."/>
            <person name="Yuan T."/>
            <person name="Jiang B."/>
            <person name="Yang W."/>
            <person name="Lam T.T.-Y."/>
            <person name="Chang Q."/>
            <person name="Ding S."/>
            <person name="Wang X."/>
            <person name="Zhu J."/>
            <person name="Ruan X."/>
            <person name="Zhao L."/>
            <person name="Wei J."/>
            <person name="Que T."/>
            <person name="Du C."/>
            <person name="Cheng J."/>
            <person name="Dai P."/>
            <person name="Han X."/>
            <person name="Huang E."/>
            <person name="Gao Y."/>
            <person name="Liu J."/>
            <person name="Shao H."/>
            <person name="Ye R."/>
            <person name="Li L."/>
            <person name="Wei W."/>
            <person name="Wang X."/>
            <person name="Wang C."/>
            <person name="Huo Q."/>
            <person name="Li W."/>
            <person name="Guo W."/>
            <person name="Chen H."/>
            <person name="Chen S."/>
            <person name="Zhou L."/>
            <person name="Zhou L."/>
            <person name="Ni X."/>
            <person name="Tian J."/>
            <person name="Zhou Y."/>
            <person name="Sheng Y."/>
            <person name="Liu T."/>
            <person name="Pan Y."/>
            <person name="Xia L."/>
            <person name="Li J."/>
            <person name="Zhao F."/>
            <person name="Cao W."/>
        </authorList>
    </citation>
    <scope>NUCLEOTIDE SEQUENCE</scope>
    <source>
        <strain evidence="2">Rsan-2018</strain>
        <tissue evidence="2">Larvae</tissue>
    </source>
</reference>
<gene>
    <name evidence="2" type="ORF">HPB52_015263</name>
</gene>
<keyword evidence="3" id="KW-1185">Reference proteome</keyword>
<dbReference type="Proteomes" id="UP000821837">
    <property type="component" value="Chromosome 3"/>
</dbReference>
<comment type="caution">
    <text evidence="2">The sequence shown here is derived from an EMBL/GenBank/DDBJ whole genome shotgun (WGS) entry which is preliminary data.</text>
</comment>
<evidence type="ECO:0000313" key="3">
    <source>
        <dbReference type="Proteomes" id="UP000821837"/>
    </source>
</evidence>